<dbReference type="PANTHER" id="PTHR42756">
    <property type="entry name" value="TRANSCRIPTIONAL REGULATOR, MARR"/>
    <property type="match status" value="1"/>
</dbReference>
<evidence type="ECO:0000313" key="5">
    <source>
        <dbReference type="EMBL" id="MCG4528877.1"/>
    </source>
</evidence>
<sequence>MDIRECINYLLTTAQHQVFQLLSSKLAPYGITPGQYGVLNCLWRKEAVNPKEMAQILGLETSTISGVLDRMQKKGLIDRVVDPNDRRCVQVVITPMGAALEEPVLQIIQELNEEVLRDFSREEAATLTRCLKQIAEKI</sequence>
<feature type="domain" description="HTH marR-type" evidence="4">
    <location>
        <begin position="4"/>
        <end position="136"/>
    </location>
</feature>
<dbReference type="SMART" id="SM00347">
    <property type="entry name" value="HTH_MARR"/>
    <property type="match status" value="1"/>
</dbReference>
<evidence type="ECO:0000256" key="2">
    <source>
        <dbReference type="ARBA" id="ARBA00023125"/>
    </source>
</evidence>
<dbReference type="PRINTS" id="PR00598">
    <property type="entry name" value="HTHMARR"/>
</dbReference>
<evidence type="ECO:0000256" key="3">
    <source>
        <dbReference type="ARBA" id="ARBA00023163"/>
    </source>
</evidence>
<gene>
    <name evidence="5" type="ORF">L0P79_17710</name>
</gene>
<dbReference type="EMBL" id="JAKNJB010000048">
    <property type="protein sequence ID" value="MCG4528877.1"/>
    <property type="molecule type" value="Genomic_DNA"/>
</dbReference>
<organism evidence="5 6">
    <name type="scientific">Intestinimonas massiliensis</name>
    <name type="common">ex Afouda et al. 2020</name>
    <dbReference type="NCBI Taxonomy" id="1673721"/>
    <lineage>
        <taxon>Bacteria</taxon>
        <taxon>Bacillati</taxon>
        <taxon>Bacillota</taxon>
        <taxon>Clostridia</taxon>
        <taxon>Eubacteriales</taxon>
        <taxon>Intestinimonas</taxon>
    </lineage>
</organism>
<dbReference type="Proteomes" id="UP001200313">
    <property type="component" value="Unassembled WGS sequence"/>
</dbReference>
<dbReference type="RefSeq" id="WP_050618941.1">
    <property type="nucleotide sequence ID" value="NZ_JAKNJB010000048.1"/>
</dbReference>
<evidence type="ECO:0000256" key="1">
    <source>
        <dbReference type="ARBA" id="ARBA00023015"/>
    </source>
</evidence>
<keyword evidence="6" id="KW-1185">Reference proteome</keyword>
<dbReference type="PANTHER" id="PTHR42756:SF1">
    <property type="entry name" value="TRANSCRIPTIONAL REPRESSOR OF EMRAB OPERON"/>
    <property type="match status" value="1"/>
</dbReference>
<dbReference type="Pfam" id="PF01047">
    <property type="entry name" value="MarR"/>
    <property type="match status" value="1"/>
</dbReference>
<accession>A0ABS9MDI4</accession>
<dbReference type="InterPro" id="IPR036388">
    <property type="entry name" value="WH-like_DNA-bd_sf"/>
</dbReference>
<keyword evidence="1" id="KW-0805">Transcription regulation</keyword>
<dbReference type="PROSITE" id="PS50995">
    <property type="entry name" value="HTH_MARR_2"/>
    <property type="match status" value="1"/>
</dbReference>
<comment type="caution">
    <text evidence="5">The sequence shown here is derived from an EMBL/GenBank/DDBJ whole genome shotgun (WGS) entry which is preliminary data.</text>
</comment>
<evidence type="ECO:0000259" key="4">
    <source>
        <dbReference type="PROSITE" id="PS50995"/>
    </source>
</evidence>
<dbReference type="SUPFAM" id="SSF46785">
    <property type="entry name" value="Winged helix' DNA-binding domain"/>
    <property type="match status" value="1"/>
</dbReference>
<dbReference type="InterPro" id="IPR036390">
    <property type="entry name" value="WH_DNA-bd_sf"/>
</dbReference>
<dbReference type="Gene3D" id="1.10.10.10">
    <property type="entry name" value="Winged helix-like DNA-binding domain superfamily/Winged helix DNA-binding domain"/>
    <property type="match status" value="1"/>
</dbReference>
<evidence type="ECO:0000313" key="6">
    <source>
        <dbReference type="Proteomes" id="UP001200313"/>
    </source>
</evidence>
<reference evidence="5 6" key="1">
    <citation type="submission" date="2022-01" db="EMBL/GenBank/DDBJ databases">
        <title>Collection of gut derived symbiotic bacterial strains cultured from healthy donors.</title>
        <authorList>
            <person name="Lin H."/>
            <person name="Kohout C."/>
            <person name="Waligurski E."/>
            <person name="Pamer E.G."/>
        </authorList>
    </citation>
    <scope>NUCLEOTIDE SEQUENCE [LARGE SCALE GENOMIC DNA]</scope>
    <source>
        <strain evidence="5 6">DFI.3.7</strain>
    </source>
</reference>
<keyword evidence="3" id="KW-0804">Transcription</keyword>
<keyword evidence="2" id="KW-0238">DNA-binding</keyword>
<protein>
    <submittedName>
        <fullName evidence="5">MarR family transcriptional regulator</fullName>
    </submittedName>
</protein>
<dbReference type="InterPro" id="IPR000835">
    <property type="entry name" value="HTH_MarR-typ"/>
</dbReference>
<name>A0ABS9MDI4_9FIRM</name>
<proteinExistence type="predicted"/>